<dbReference type="GeneID" id="111350515"/>
<evidence type="ECO:0000313" key="2">
    <source>
        <dbReference type="Proteomes" id="UP000301870"/>
    </source>
</evidence>
<organism evidence="2 3">
    <name type="scientific">Spodoptera litura</name>
    <name type="common">Asian cotton leafworm</name>
    <dbReference type="NCBI Taxonomy" id="69820"/>
    <lineage>
        <taxon>Eukaryota</taxon>
        <taxon>Metazoa</taxon>
        <taxon>Ecdysozoa</taxon>
        <taxon>Arthropoda</taxon>
        <taxon>Hexapoda</taxon>
        <taxon>Insecta</taxon>
        <taxon>Pterygota</taxon>
        <taxon>Neoptera</taxon>
        <taxon>Endopterygota</taxon>
        <taxon>Lepidoptera</taxon>
        <taxon>Glossata</taxon>
        <taxon>Ditrysia</taxon>
        <taxon>Noctuoidea</taxon>
        <taxon>Noctuidae</taxon>
        <taxon>Amphipyrinae</taxon>
        <taxon>Spodoptera</taxon>
    </lineage>
</organism>
<gene>
    <name evidence="3" type="primary">LOC111350515</name>
</gene>
<dbReference type="AlphaFoldDB" id="A0A9J7DVZ6"/>
<evidence type="ECO:0000313" key="3">
    <source>
        <dbReference type="RefSeq" id="XP_022817902.1"/>
    </source>
</evidence>
<dbReference type="KEGG" id="sliu:111350515"/>
<reference evidence="3" key="1">
    <citation type="submission" date="2025-08" db="UniProtKB">
        <authorList>
            <consortium name="RefSeq"/>
        </authorList>
    </citation>
    <scope>IDENTIFICATION</scope>
    <source>
        <strain evidence="3">Ishihara</strain>
        <tissue evidence="3">Whole body</tissue>
    </source>
</reference>
<dbReference type="RefSeq" id="XP_022817902.1">
    <property type="nucleotide sequence ID" value="XM_022962134.1"/>
</dbReference>
<sequence length="321" mass="36459">MQQLRGLFLHQGSESVLKIICYSLQNRQVTYLNKMSPTSWLTAKNLFNISMRSLCSKQDPTKLHLSSVQVIDMKPAKPERKEIADPPEIPEPPSPEEPLPRVPVPGNPDVTIPFTPDLPVPEYPEIPIPVKPGSFPIKNLPGNPKPIFKEVVPRWRAPVIPDLATLFTSPLVLNKVAVNYKAEYLMLTSQMEIMSRANNYFYRKCGLPESSILQLIDKRIISKLDENMPTNDGNINNLILAISGLSPIQVVAILSLLQNQIWLISNREKIAHSDFSFEMNNEEFDKMIKLAAILQREVLHPNRLGRWCVKQSELLHSKYPE</sequence>
<evidence type="ECO:0000256" key="1">
    <source>
        <dbReference type="SAM" id="MobiDB-lite"/>
    </source>
</evidence>
<protein>
    <submittedName>
        <fullName evidence="3">Uncharacterized protein LOC111350515</fullName>
    </submittedName>
</protein>
<feature type="region of interest" description="Disordered" evidence="1">
    <location>
        <begin position="74"/>
        <end position="108"/>
    </location>
</feature>
<feature type="compositionally biased region" description="Basic and acidic residues" evidence="1">
    <location>
        <begin position="74"/>
        <end position="84"/>
    </location>
</feature>
<dbReference type="Proteomes" id="UP000301870">
    <property type="component" value="Chromosome 11"/>
</dbReference>
<dbReference type="OrthoDB" id="10027872at2759"/>
<name>A0A9J7DVZ6_SPOLT</name>
<proteinExistence type="predicted"/>
<accession>A0A9J7DVZ6</accession>
<keyword evidence="2" id="KW-1185">Reference proteome</keyword>
<feature type="compositionally biased region" description="Pro residues" evidence="1">
    <location>
        <begin position="87"/>
        <end position="106"/>
    </location>
</feature>